<evidence type="ECO:0000313" key="1">
    <source>
        <dbReference type="EMBL" id="KKR05683.1"/>
    </source>
</evidence>
<organism evidence="1 2">
    <name type="scientific">candidate division WS6 bacterium GW2011_GWF2_39_15</name>
    <dbReference type="NCBI Taxonomy" id="1619100"/>
    <lineage>
        <taxon>Bacteria</taxon>
        <taxon>Candidatus Dojkabacteria</taxon>
    </lineage>
</organism>
<protein>
    <submittedName>
        <fullName evidence="1">Uncharacterized protein</fullName>
    </submittedName>
</protein>
<accession>A0A0G0MRC2</accession>
<dbReference type="STRING" id="1619100.UT34_C0002G0190"/>
<comment type="caution">
    <text evidence="1">The sequence shown here is derived from an EMBL/GenBank/DDBJ whole genome shotgun (WGS) entry which is preliminary data.</text>
</comment>
<reference evidence="1 2" key="1">
    <citation type="journal article" date="2015" name="Nature">
        <title>rRNA introns, odd ribosomes, and small enigmatic genomes across a large radiation of phyla.</title>
        <authorList>
            <person name="Brown C.T."/>
            <person name="Hug L.A."/>
            <person name="Thomas B.C."/>
            <person name="Sharon I."/>
            <person name="Castelle C.J."/>
            <person name="Singh A."/>
            <person name="Wilkins M.J."/>
            <person name="Williams K.H."/>
            <person name="Banfield J.F."/>
        </authorList>
    </citation>
    <scope>NUCLEOTIDE SEQUENCE [LARGE SCALE GENOMIC DNA]</scope>
</reference>
<proteinExistence type="predicted"/>
<name>A0A0G0MRC2_9BACT</name>
<sequence>MSQKLDTEFPNTPETILAAIFEQRKADAVEFARTSDDLLEILETDPNAQETLDEFVRTWKQVSEELNMFKRPDYDRFLDSMTAYSDEGTIMGFCSGVLTRYIKEVNFHISSRSGLNFFVTFIRNCKLSPTQRELLLRDTGHRVSEEIRYNEGTWYHFNPDAEMMRDLGL</sequence>
<dbReference type="EMBL" id="LBWK01000002">
    <property type="protein sequence ID" value="KKR05683.1"/>
    <property type="molecule type" value="Genomic_DNA"/>
</dbReference>
<gene>
    <name evidence="1" type="ORF">UT34_C0002G0190</name>
</gene>
<dbReference type="AlphaFoldDB" id="A0A0G0MRC2"/>
<evidence type="ECO:0000313" key="2">
    <source>
        <dbReference type="Proteomes" id="UP000034799"/>
    </source>
</evidence>
<dbReference type="Proteomes" id="UP000034799">
    <property type="component" value="Unassembled WGS sequence"/>
</dbReference>